<dbReference type="EMBL" id="VWOJ01000003">
    <property type="protein sequence ID" value="KAA5802315.1"/>
    <property type="molecule type" value="Genomic_DNA"/>
</dbReference>
<dbReference type="AlphaFoldDB" id="A0A5M6ZDC4"/>
<dbReference type="Gene3D" id="1.10.260.40">
    <property type="entry name" value="lambda repressor-like DNA-binding domains"/>
    <property type="match status" value="1"/>
</dbReference>
<evidence type="ECO:0000313" key="1">
    <source>
        <dbReference type="EMBL" id="KAA5802315.1"/>
    </source>
</evidence>
<accession>A0A5M6ZDC4</accession>
<gene>
    <name evidence="1" type="ORF">F1654_10830</name>
</gene>
<dbReference type="InterPro" id="IPR010982">
    <property type="entry name" value="Lambda_DNA-bd_dom_sf"/>
</dbReference>
<keyword evidence="2" id="KW-1185">Reference proteome</keyword>
<sequence length="64" mass="6708">MAELNGLHTTYISGIEAAERNPNLGAIERLVTAVKIAPNALLEDVSGAISTKESWACGKMVPLA</sequence>
<proteinExistence type="predicted"/>
<dbReference type="SUPFAM" id="SSF47413">
    <property type="entry name" value="lambda repressor-like DNA-binding domains"/>
    <property type="match status" value="1"/>
</dbReference>
<evidence type="ECO:0000313" key="2">
    <source>
        <dbReference type="Proteomes" id="UP000325122"/>
    </source>
</evidence>
<dbReference type="Proteomes" id="UP000325122">
    <property type="component" value="Unassembled WGS sequence"/>
</dbReference>
<name>A0A5M6ZDC4_9PROT</name>
<organism evidence="1 2">
    <name type="scientific">Alkalicaulis satelles</name>
    <dbReference type="NCBI Taxonomy" id="2609175"/>
    <lineage>
        <taxon>Bacteria</taxon>
        <taxon>Pseudomonadati</taxon>
        <taxon>Pseudomonadota</taxon>
        <taxon>Alphaproteobacteria</taxon>
        <taxon>Maricaulales</taxon>
        <taxon>Maricaulaceae</taxon>
        <taxon>Alkalicaulis</taxon>
    </lineage>
</organism>
<dbReference type="GO" id="GO:0003677">
    <property type="term" value="F:DNA binding"/>
    <property type="evidence" value="ECO:0007669"/>
    <property type="project" value="InterPro"/>
</dbReference>
<protein>
    <recommendedName>
        <fullName evidence="3">Helix-turn-helix transcriptional regulator</fullName>
    </recommendedName>
</protein>
<comment type="caution">
    <text evidence="1">The sequence shown here is derived from an EMBL/GenBank/DDBJ whole genome shotgun (WGS) entry which is preliminary data.</text>
</comment>
<reference evidence="1 2" key="1">
    <citation type="submission" date="2019-09" db="EMBL/GenBank/DDBJ databases">
        <authorList>
            <person name="Kevbrin V."/>
            <person name="Grouzdev D.S."/>
        </authorList>
    </citation>
    <scope>NUCLEOTIDE SEQUENCE [LARGE SCALE GENOMIC DNA]</scope>
    <source>
        <strain evidence="1 2">G-192</strain>
    </source>
</reference>
<evidence type="ECO:0008006" key="3">
    <source>
        <dbReference type="Google" id="ProtNLM"/>
    </source>
</evidence>